<feature type="compositionally biased region" description="Pro residues" evidence="1">
    <location>
        <begin position="696"/>
        <end position="709"/>
    </location>
</feature>
<dbReference type="PROSITE" id="PS00973">
    <property type="entry name" value="USP_2"/>
    <property type="match status" value="1"/>
</dbReference>
<feature type="region of interest" description="Disordered" evidence="1">
    <location>
        <begin position="675"/>
        <end position="727"/>
    </location>
</feature>
<dbReference type="Pfam" id="PF00443">
    <property type="entry name" value="UCH"/>
    <property type="match status" value="1"/>
</dbReference>
<dbReference type="CDD" id="cd02257">
    <property type="entry name" value="Peptidase_C19"/>
    <property type="match status" value="1"/>
</dbReference>
<dbReference type="GO" id="GO:0005634">
    <property type="term" value="C:nucleus"/>
    <property type="evidence" value="ECO:0007669"/>
    <property type="project" value="TreeGrafter"/>
</dbReference>
<dbReference type="GO" id="GO:0005829">
    <property type="term" value="C:cytosol"/>
    <property type="evidence" value="ECO:0007669"/>
    <property type="project" value="TreeGrafter"/>
</dbReference>
<comment type="caution">
    <text evidence="3">The sequence shown here is derived from an EMBL/GenBank/DDBJ whole genome shotgun (WGS) entry which is preliminary data.</text>
</comment>
<evidence type="ECO:0000256" key="1">
    <source>
        <dbReference type="SAM" id="MobiDB-lite"/>
    </source>
</evidence>
<proteinExistence type="predicted"/>
<dbReference type="AlphaFoldDB" id="A0A8J2WWU1"/>
<evidence type="ECO:0000259" key="2">
    <source>
        <dbReference type="PROSITE" id="PS50235"/>
    </source>
</evidence>
<dbReference type="EMBL" id="CAKKNE010000003">
    <property type="protein sequence ID" value="CAH0371647.1"/>
    <property type="molecule type" value="Genomic_DNA"/>
</dbReference>
<protein>
    <recommendedName>
        <fullName evidence="2">USP domain-containing protein</fullName>
    </recommendedName>
</protein>
<feature type="domain" description="USP" evidence="2">
    <location>
        <begin position="340"/>
        <end position="648"/>
    </location>
</feature>
<feature type="compositionally biased region" description="Gly residues" evidence="1">
    <location>
        <begin position="711"/>
        <end position="727"/>
    </location>
</feature>
<dbReference type="GO" id="GO:0016579">
    <property type="term" value="P:protein deubiquitination"/>
    <property type="evidence" value="ECO:0007669"/>
    <property type="project" value="InterPro"/>
</dbReference>
<dbReference type="InterPro" id="IPR028889">
    <property type="entry name" value="USP"/>
</dbReference>
<organism evidence="3 4">
    <name type="scientific">Pelagomonas calceolata</name>
    <dbReference type="NCBI Taxonomy" id="35677"/>
    <lineage>
        <taxon>Eukaryota</taxon>
        <taxon>Sar</taxon>
        <taxon>Stramenopiles</taxon>
        <taxon>Ochrophyta</taxon>
        <taxon>Pelagophyceae</taxon>
        <taxon>Pelagomonadales</taxon>
        <taxon>Pelagomonadaceae</taxon>
        <taxon>Pelagomonas</taxon>
    </lineage>
</organism>
<dbReference type="PANTHER" id="PTHR24006">
    <property type="entry name" value="UBIQUITIN CARBOXYL-TERMINAL HYDROLASE"/>
    <property type="match status" value="1"/>
</dbReference>
<evidence type="ECO:0000313" key="3">
    <source>
        <dbReference type="EMBL" id="CAH0371647.1"/>
    </source>
</evidence>
<dbReference type="InterPro" id="IPR050164">
    <property type="entry name" value="Peptidase_C19"/>
</dbReference>
<name>A0A8J2WWU1_9STRA</name>
<sequence>MADPTPMDVDDEAGPTDLVLPDVMEGMLRMAALTTPDTLPDAAKTWTEAQATTALKVALDLIGDHRRDAGFSLLALCRQRLTTSDNIGRVCLTCVGERSHAVAGVALLQKLLPADWPSSQIDATTISTAAVEVLADPRESDLLRKQVLALLGDRIQDKTAVVACGLQRLCKAESPSGVLVDALESLTKDSAGAPPENFLAWLDDVPTQQLEKAGWCLGRNGAIGLAAFCVRTEGIALGAARHYAATHANLNVAERLIECSREPCISAAEVLSNVLRDRSTSGEETARVDACLRYLLVKKPQMRGAWLRTLGPNAAADRAALERASVTKTAPPVEKRKQPPGLANLGNSCYANAVCRALHATAPLRRLLLQEAKMDAEAPVSSELRKLAALLSGSTRSYIRPEQFRKRLAEPFCSYGQQDAAEFLHYVLDALETEENSVSKASLDNVFGGQLETLITCQRCHNQSSSSTELNGLLTVSVPDDRILRKNETQPVLNTLQKPSPLYHLIRDQYLASETLSGEDAYECEICSQKVEEAHRTSRIAQAPRHLIINLACFQYDASSQTRRKVSTKVDCPLALHLVDTEYKLYAVVVHSGSSPHHGHYYAYCRDSSSAEGRWRKFDDESVEDCDEKEPLEHRINRSPYLLFYARDDDEDLSEGEWSADLRGFVDRDNEAALNETRPATPPLLLTNGPAFGPVNRPPQPPPGGPPEPFAGGGAAGFGGMGGGGVF</sequence>
<dbReference type="InterPro" id="IPR038765">
    <property type="entry name" value="Papain-like_cys_pep_sf"/>
</dbReference>
<dbReference type="OrthoDB" id="420187at2759"/>
<evidence type="ECO:0000313" key="4">
    <source>
        <dbReference type="Proteomes" id="UP000789595"/>
    </source>
</evidence>
<dbReference type="GO" id="GO:0004843">
    <property type="term" value="F:cysteine-type deubiquitinase activity"/>
    <property type="evidence" value="ECO:0007669"/>
    <property type="project" value="InterPro"/>
</dbReference>
<gene>
    <name evidence="3" type="ORF">PECAL_3P15990</name>
</gene>
<dbReference type="SUPFAM" id="SSF54001">
    <property type="entry name" value="Cysteine proteinases"/>
    <property type="match status" value="1"/>
</dbReference>
<dbReference type="Proteomes" id="UP000789595">
    <property type="component" value="Unassembled WGS sequence"/>
</dbReference>
<dbReference type="PROSITE" id="PS50235">
    <property type="entry name" value="USP_3"/>
    <property type="match status" value="1"/>
</dbReference>
<dbReference type="Gene3D" id="3.90.70.10">
    <property type="entry name" value="Cysteine proteinases"/>
    <property type="match status" value="1"/>
</dbReference>
<dbReference type="InterPro" id="IPR018200">
    <property type="entry name" value="USP_CS"/>
</dbReference>
<dbReference type="InterPro" id="IPR001394">
    <property type="entry name" value="Peptidase_C19_UCH"/>
</dbReference>
<accession>A0A8J2WWU1</accession>
<keyword evidence="4" id="KW-1185">Reference proteome</keyword>
<reference evidence="3" key="1">
    <citation type="submission" date="2021-11" db="EMBL/GenBank/DDBJ databases">
        <authorList>
            <consortium name="Genoscope - CEA"/>
            <person name="William W."/>
        </authorList>
    </citation>
    <scope>NUCLEOTIDE SEQUENCE</scope>
</reference>